<evidence type="ECO:0000259" key="2">
    <source>
        <dbReference type="Pfam" id="PF08245"/>
    </source>
</evidence>
<dbReference type="AlphaFoldDB" id="A0A835V3M0"/>
<dbReference type="PANTHER" id="PTHR23135">
    <property type="entry name" value="MUR LIGASE FAMILY MEMBER"/>
    <property type="match status" value="1"/>
</dbReference>
<sequence>MGLRTGMLGSLGYYIHGENKFEATESTPDAVAVQRLMAKMVHNGTEAVVMEASSHGLATGRCNEVDFDIAIFTNLKTDDIDFTSHKNEMDYRNNMGKLFERMVDPERHRKIVNIDDPNASYFIAQGNLDVPIVTYAMNNENADVYPLKFELSLFETRVLVQTPKGMLEISSGLLGSHNIYNILAAVAVGITVGAPLEDVVRGIEEVDAIPGRCELIDEEQAFWVSLLYENTNFTMDFVASTMSLDDIQWNRVDILDDMLAGVGWSMQDYLKFGENDYYPSLPNGHRLFLHDIRRVAVRAAVAMGEEADIVEAELAKSMNIGMPSTKQWLVLIGYLEEATRKLSNCRLAVVVDFFDGGVAIGGKLLPRNGLSFGETDRLLAATLWTVIKAFEVDSPIDILSDGLACISQRYGRDRGGDEFPGGCSGGGGEVGGKFPASQLDEVEVQAFRRKKKAPRSKIAISVKQNADPSCHIWFVCKGNLICTREADISFGLSQSQSCTPNSEFNSSPISIQSEQLSRTLAQGKSGNSRFLETSNQIFWNIASSGMLGFHEAVTPPRITYPSPDKTSSPESRCTFGRSIAANSSEKFSLRSLKSSCCSSSSGYEEEVLSNSDFQSVKDEESEVGLILDHRLHVSDATLKLSQPHQLEEGGIDVELYQILKDALREAERIKHEAYEESLRRQRAERDATDAIRESQRIRELFMSKRSYCWELASRYAKKLTNWGLDDNSFIPATSLCPISQEVMKDRYIAAGMASLMREKR</sequence>
<feature type="domain" description="Mur ligase central" evidence="2">
    <location>
        <begin position="5"/>
        <end position="188"/>
    </location>
</feature>
<dbReference type="Pfam" id="PF08245">
    <property type="entry name" value="Mur_ligase_M"/>
    <property type="match status" value="1"/>
</dbReference>
<organism evidence="3 4">
    <name type="scientific">Vanilla planifolia</name>
    <name type="common">Vanilla</name>
    <dbReference type="NCBI Taxonomy" id="51239"/>
    <lineage>
        <taxon>Eukaryota</taxon>
        <taxon>Viridiplantae</taxon>
        <taxon>Streptophyta</taxon>
        <taxon>Embryophyta</taxon>
        <taxon>Tracheophyta</taxon>
        <taxon>Spermatophyta</taxon>
        <taxon>Magnoliopsida</taxon>
        <taxon>Liliopsida</taxon>
        <taxon>Asparagales</taxon>
        <taxon>Orchidaceae</taxon>
        <taxon>Vanilloideae</taxon>
        <taxon>Vanilleae</taxon>
        <taxon>Vanilla</taxon>
    </lineage>
</organism>
<feature type="coiled-coil region" evidence="1">
    <location>
        <begin position="656"/>
        <end position="700"/>
    </location>
</feature>
<evidence type="ECO:0000313" key="4">
    <source>
        <dbReference type="Proteomes" id="UP000639772"/>
    </source>
</evidence>
<dbReference type="Proteomes" id="UP000639772">
    <property type="component" value="Unassembled WGS sequence"/>
</dbReference>
<reference evidence="3 4" key="1">
    <citation type="journal article" date="2020" name="Nat. Food">
        <title>A phased Vanilla planifolia genome enables genetic improvement of flavour and production.</title>
        <authorList>
            <person name="Hasing T."/>
            <person name="Tang H."/>
            <person name="Brym M."/>
            <person name="Khazi F."/>
            <person name="Huang T."/>
            <person name="Chambers A.H."/>
        </authorList>
    </citation>
    <scope>NUCLEOTIDE SEQUENCE [LARGE SCALE GENOMIC DNA]</scope>
    <source>
        <tissue evidence="3">Leaf</tissue>
    </source>
</reference>
<proteinExistence type="predicted"/>
<evidence type="ECO:0000313" key="3">
    <source>
        <dbReference type="EMBL" id="KAG0486189.1"/>
    </source>
</evidence>
<dbReference type="SUPFAM" id="SSF53623">
    <property type="entry name" value="MurD-like peptide ligases, catalytic domain"/>
    <property type="match status" value="1"/>
</dbReference>
<gene>
    <name evidence="3" type="ORF">HPP92_008284</name>
</gene>
<dbReference type="GO" id="GO:0016881">
    <property type="term" value="F:acid-amino acid ligase activity"/>
    <property type="evidence" value="ECO:0007669"/>
    <property type="project" value="InterPro"/>
</dbReference>
<comment type="caution">
    <text evidence="3">The sequence shown here is derived from an EMBL/GenBank/DDBJ whole genome shotgun (WGS) entry which is preliminary data.</text>
</comment>
<dbReference type="GO" id="GO:0005524">
    <property type="term" value="F:ATP binding"/>
    <property type="evidence" value="ECO:0007669"/>
    <property type="project" value="InterPro"/>
</dbReference>
<dbReference type="Gene3D" id="3.40.1190.10">
    <property type="entry name" value="Mur-like, catalytic domain"/>
    <property type="match status" value="1"/>
</dbReference>
<evidence type="ECO:0000256" key="1">
    <source>
        <dbReference type="SAM" id="Coils"/>
    </source>
</evidence>
<dbReference type="InterPro" id="IPR036565">
    <property type="entry name" value="Mur-like_cat_sf"/>
</dbReference>
<protein>
    <recommendedName>
        <fullName evidence="2">Mur ligase central domain-containing protein</fullName>
    </recommendedName>
</protein>
<dbReference type="EMBL" id="JADCNM010000004">
    <property type="protein sequence ID" value="KAG0486189.1"/>
    <property type="molecule type" value="Genomic_DNA"/>
</dbReference>
<dbReference type="PANTHER" id="PTHR23135:SF4">
    <property type="entry name" value="UDP-N-ACETYLMURAMOYL-L-ALANYL-D-GLUTAMATE--2,6-DIAMINOPIMELATE LIGASE MURE HOMOLOG, CHLOROPLASTIC"/>
    <property type="match status" value="1"/>
</dbReference>
<dbReference type="InterPro" id="IPR013221">
    <property type="entry name" value="Mur_ligase_cen"/>
</dbReference>
<keyword evidence="1" id="KW-0175">Coiled coil</keyword>
<name>A0A835V3M0_VANPL</name>
<accession>A0A835V3M0</accession>
<dbReference type="OrthoDB" id="533138at2759"/>